<proteinExistence type="inferred from homology"/>
<dbReference type="GO" id="GO:0008061">
    <property type="term" value="F:chitin binding"/>
    <property type="evidence" value="ECO:0007669"/>
    <property type="project" value="InterPro"/>
</dbReference>
<dbReference type="AlphaFoldDB" id="A0A316EVF9"/>
<dbReference type="GO" id="GO:0006032">
    <property type="term" value="P:chitin catabolic process"/>
    <property type="evidence" value="ECO:0007669"/>
    <property type="project" value="UniProtKB-KW"/>
</dbReference>
<dbReference type="CDD" id="cd06548">
    <property type="entry name" value="GH18_chitinase"/>
    <property type="match status" value="1"/>
</dbReference>
<keyword evidence="5 6" id="KW-0326">Glycosidase</keyword>
<evidence type="ECO:0000313" key="9">
    <source>
        <dbReference type="EMBL" id="PWK35159.1"/>
    </source>
</evidence>
<protein>
    <recommendedName>
        <fullName evidence="2">chitinase</fullName>
        <ecNumber evidence="2">3.2.1.14</ecNumber>
    </recommendedName>
</protein>
<comment type="similarity">
    <text evidence="7">Belongs to the glycosyl hydrolase 18 family.</text>
</comment>
<keyword evidence="4" id="KW-0146">Chitin degradation</keyword>
<dbReference type="InterPro" id="IPR001579">
    <property type="entry name" value="Glyco_hydro_18_chit_AS"/>
</dbReference>
<dbReference type="InterPro" id="IPR011583">
    <property type="entry name" value="Chitinase_II/V-like_cat"/>
</dbReference>
<gene>
    <name evidence="9" type="ORF">C7419_102435</name>
</gene>
<organism evidence="9 10">
    <name type="scientific">Cupriavidus plantarum</name>
    <dbReference type="NCBI Taxonomy" id="942865"/>
    <lineage>
        <taxon>Bacteria</taxon>
        <taxon>Pseudomonadati</taxon>
        <taxon>Pseudomonadota</taxon>
        <taxon>Betaproteobacteria</taxon>
        <taxon>Burkholderiales</taxon>
        <taxon>Burkholderiaceae</taxon>
        <taxon>Cupriavidus</taxon>
    </lineage>
</organism>
<evidence type="ECO:0000256" key="3">
    <source>
        <dbReference type="ARBA" id="ARBA00022801"/>
    </source>
</evidence>
<sequence length="438" mass="47160">MGGYFAQWGIYGRNYKVKNIDTSGAARHLTFINYAFGNVYAKNGGYECDIITKAEPGATDPNNPEAGTGGDGWADYQKGFTSAESVDGTADAWGFAWDDPRNGKAGPLKGNFNQLLQLKKKYPSLKVMISIGGWTWSKWFGRAASTDALRKQLVSSCINLYIKGNLPFDSGGNAGGEGVGAGVFDGIDIDWEFPGGGGQPYNIVDPNDKKNFTALLAEFRRQLDAAGSQIGKRLLLTVAIGSGGDKIANTEPGEYSKSLDWINIMSYDYHGGWEATGPTDFQSNLYVDPESPNAKTEMGKTYNVDASVKGLLAAGVPASKIVVGVPMYGRGWTGVTPGPKGDGLYQPAAKPAAGAYEAGIEDYKILVNKPGKVYEHPVAKQSWKFDGTTFWSYDTPATVRTKVNYVKQNNLRGVFSWELDGDTADAEIMKVMGEVNGQ</sequence>
<dbReference type="Gene3D" id="3.10.50.10">
    <property type="match status" value="1"/>
</dbReference>
<comment type="catalytic activity">
    <reaction evidence="1">
        <text>Random endo-hydrolysis of N-acetyl-beta-D-glucosaminide (1-&gt;4)-beta-linkages in chitin and chitodextrins.</text>
        <dbReference type="EC" id="3.2.1.14"/>
    </reaction>
</comment>
<dbReference type="InterPro" id="IPR017853">
    <property type="entry name" value="GH"/>
</dbReference>
<dbReference type="EC" id="3.2.1.14" evidence="2"/>
<dbReference type="GO" id="GO:0005975">
    <property type="term" value="P:carbohydrate metabolic process"/>
    <property type="evidence" value="ECO:0007669"/>
    <property type="project" value="InterPro"/>
</dbReference>
<reference evidence="9 10" key="1">
    <citation type="submission" date="2018-05" db="EMBL/GenBank/DDBJ databases">
        <title>Genomic Encyclopedia of Type Strains, Phase IV (KMG-V): Genome sequencing to study the core and pangenomes of soil and plant-associated prokaryotes.</title>
        <authorList>
            <person name="Whitman W."/>
        </authorList>
    </citation>
    <scope>NUCLEOTIDE SEQUENCE [LARGE SCALE GENOMIC DNA]</scope>
    <source>
        <strain evidence="9 10">SLV-132</strain>
    </source>
</reference>
<evidence type="ECO:0000313" key="10">
    <source>
        <dbReference type="Proteomes" id="UP000245754"/>
    </source>
</evidence>
<dbReference type="Gene3D" id="3.20.20.80">
    <property type="entry name" value="Glycosidases"/>
    <property type="match status" value="1"/>
</dbReference>
<evidence type="ECO:0000256" key="6">
    <source>
        <dbReference type="RuleBase" id="RU000489"/>
    </source>
</evidence>
<evidence type="ECO:0000256" key="2">
    <source>
        <dbReference type="ARBA" id="ARBA00012729"/>
    </source>
</evidence>
<evidence type="ECO:0000256" key="4">
    <source>
        <dbReference type="ARBA" id="ARBA00023024"/>
    </source>
</evidence>
<dbReference type="SMART" id="SM00636">
    <property type="entry name" value="Glyco_18"/>
    <property type="match status" value="1"/>
</dbReference>
<dbReference type="Pfam" id="PF00704">
    <property type="entry name" value="Glyco_hydro_18"/>
    <property type="match status" value="1"/>
</dbReference>
<dbReference type="PANTHER" id="PTHR11177">
    <property type="entry name" value="CHITINASE"/>
    <property type="match status" value="1"/>
</dbReference>
<keyword evidence="4" id="KW-0119">Carbohydrate metabolism</keyword>
<dbReference type="EMBL" id="QGGT01000002">
    <property type="protein sequence ID" value="PWK35159.1"/>
    <property type="molecule type" value="Genomic_DNA"/>
</dbReference>
<dbReference type="SUPFAM" id="SSF51445">
    <property type="entry name" value="(Trans)glycosidases"/>
    <property type="match status" value="1"/>
</dbReference>
<keyword evidence="10" id="KW-1185">Reference proteome</keyword>
<dbReference type="SUPFAM" id="SSF54556">
    <property type="entry name" value="Chitinase insertion domain"/>
    <property type="match status" value="1"/>
</dbReference>
<dbReference type="GO" id="GO:0008843">
    <property type="term" value="F:endochitinase activity"/>
    <property type="evidence" value="ECO:0007669"/>
    <property type="project" value="UniProtKB-EC"/>
</dbReference>
<evidence type="ECO:0000256" key="5">
    <source>
        <dbReference type="ARBA" id="ARBA00023295"/>
    </source>
</evidence>
<dbReference type="PROSITE" id="PS01095">
    <property type="entry name" value="GH18_1"/>
    <property type="match status" value="1"/>
</dbReference>
<evidence type="ECO:0000256" key="1">
    <source>
        <dbReference type="ARBA" id="ARBA00000822"/>
    </source>
</evidence>
<keyword evidence="4" id="KW-0624">Polysaccharide degradation</keyword>
<evidence type="ECO:0000259" key="8">
    <source>
        <dbReference type="PROSITE" id="PS51910"/>
    </source>
</evidence>
<evidence type="ECO:0000256" key="7">
    <source>
        <dbReference type="RuleBase" id="RU004453"/>
    </source>
</evidence>
<dbReference type="PANTHER" id="PTHR11177:SF317">
    <property type="entry name" value="CHITINASE 12-RELATED"/>
    <property type="match status" value="1"/>
</dbReference>
<dbReference type="InterPro" id="IPR029070">
    <property type="entry name" value="Chitinase_insertion_sf"/>
</dbReference>
<dbReference type="InterPro" id="IPR050314">
    <property type="entry name" value="Glycosyl_Hydrlase_18"/>
</dbReference>
<name>A0A316EVF9_9BURK</name>
<feature type="domain" description="GH18" evidence="8">
    <location>
        <begin position="1"/>
        <end position="438"/>
    </location>
</feature>
<accession>A0A316EVF9</accession>
<dbReference type="Proteomes" id="UP000245754">
    <property type="component" value="Unassembled WGS sequence"/>
</dbReference>
<dbReference type="RefSeq" id="WP_244214575.1">
    <property type="nucleotide sequence ID" value="NZ_JACBYU010000003.1"/>
</dbReference>
<keyword evidence="3 6" id="KW-0378">Hydrolase</keyword>
<dbReference type="InterPro" id="IPR001223">
    <property type="entry name" value="Glyco_hydro18_cat"/>
</dbReference>
<dbReference type="PROSITE" id="PS51910">
    <property type="entry name" value="GH18_2"/>
    <property type="match status" value="1"/>
</dbReference>
<comment type="caution">
    <text evidence="9">The sequence shown here is derived from an EMBL/GenBank/DDBJ whole genome shotgun (WGS) entry which is preliminary data.</text>
</comment>